<organism evidence="1 2">
    <name type="scientific">Mycena rosella</name>
    <name type="common">Pink bonnet</name>
    <name type="synonym">Agaricus rosellus</name>
    <dbReference type="NCBI Taxonomy" id="1033263"/>
    <lineage>
        <taxon>Eukaryota</taxon>
        <taxon>Fungi</taxon>
        <taxon>Dikarya</taxon>
        <taxon>Basidiomycota</taxon>
        <taxon>Agaricomycotina</taxon>
        <taxon>Agaricomycetes</taxon>
        <taxon>Agaricomycetidae</taxon>
        <taxon>Agaricales</taxon>
        <taxon>Marasmiineae</taxon>
        <taxon>Mycenaceae</taxon>
        <taxon>Mycena</taxon>
    </lineage>
</organism>
<keyword evidence="2" id="KW-1185">Reference proteome</keyword>
<reference evidence="1" key="1">
    <citation type="submission" date="2023-03" db="EMBL/GenBank/DDBJ databases">
        <title>Massive genome expansion in bonnet fungi (Mycena s.s.) driven by repeated elements and novel gene families across ecological guilds.</title>
        <authorList>
            <consortium name="Lawrence Berkeley National Laboratory"/>
            <person name="Harder C.B."/>
            <person name="Miyauchi S."/>
            <person name="Viragh M."/>
            <person name="Kuo A."/>
            <person name="Thoen E."/>
            <person name="Andreopoulos B."/>
            <person name="Lu D."/>
            <person name="Skrede I."/>
            <person name="Drula E."/>
            <person name="Henrissat B."/>
            <person name="Morin E."/>
            <person name="Kohler A."/>
            <person name="Barry K."/>
            <person name="LaButti K."/>
            <person name="Morin E."/>
            <person name="Salamov A."/>
            <person name="Lipzen A."/>
            <person name="Mereny Z."/>
            <person name="Hegedus B."/>
            <person name="Baldrian P."/>
            <person name="Stursova M."/>
            <person name="Weitz H."/>
            <person name="Taylor A."/>
            <person name="Grigoriev I.V."/>
            <person name="Nagy L.G."/>
            <person name="Martin F."/>
            <person name="Kauserud H."/>
        </authorList>
    </citation>
    <scope>NUCLEOTIDE SEQUENCE</scope>
    <source>
        <strain evidence="1">CBHHK067</strain>
    </source>
</reference>
<name>A0AAD7DDL2_MYCRO</name>
<evidence type="ECO:0000313" key="1">
    <source>
        <dbReference type="EMBL" id="KAJ7688737.1"/>
    </source>
</evidence>
<comment type="caution">
    <text evidence="1">The sequence shown here is derived from an EMBL/GenBank/DDBJ whole genome shotgun (WGS) entry which is preliminary data.</text>
</comment>
<protein>
    <submittedName>
        <fullName evidence="1">Uncharacterized protein</fullName>
    </submittedName>
</protein>
<dbReference type="AlphaFoldDB" id="A0AAD7DDL2"/>
<accession>A0AAD7DDL2</accession>
<dbReference type="Proteomes" id="UP001221757">
    <property type="component" value="Unassembled WGS sequence"/>
</dbReference>
<dbReference type="EMBL" id="JARKIE010000077">
    <property type="protein sequence ID" value="KAJ7688737.1"/>
    <property type="molecule type" value="Genomic_DNA"/>
</dbReference>
<gene>
    <name evidence="1" type="ORF">B0H17DRAFT_1135494</name>
</gene>
<sequence>MAEAARNSSSYLRMDYFVKPLSDLDCGASRFGWESQGQHAPTQHAVWIAAESSSAHDAPQDEDNLGAVILSEAVQERGVCQRKQSKLSEIRIKAREAQARLQLPALCCRACIPSWRSTLTLPCVIRACTPLGRSSWAARVVANKESVPVAAVKERILDALRREYLGHFGFLDGLLHKSSAATPVSRLHIRMEAAGHRIHHPAPQHARAGGPTKIGGFTDRMDAMAHTRRLRRRRTLSRKRQQVAVDRVHQQGAWGRVIAARRGRGQITRRFLST</sequence>
<evidence type="ECO:0000313" key="2">
    <source>
        <dbReference type="Proteomes" id="UP001221757"/>
    </source>
</evidence>
<proteinExistence type="predicted"/>